<dbReference type="Pfam" id="PF08245">
    <property type="entry name" value="Mur_ligase_M"/>
    <property type="match status" value="1"/>
</dbReference>
<dbReference type="GO" id="GO:0051301">
    <property type="term" value="P:cell division"/>
    <property type="evidence" value="ECO:0007669"/>
    <property type="project" value="UniProtKB-KW"/>
</dbReference>
<dbReference type="PANTHER" id="PTHR23135">
    <property type="entry name" value="MUR LIGASE FAMILY MEMBER"/>
    <property type="match status" value="1"/>
</dbReference>
<reference evidence="16 17" key="1">
    <citation type="submission" date="2014-05" db="EMBL/GenBank/DDBJ databases">
        <title>De novo Genome Sequence of Spirocheata sp.</title>
        <authorList>
            <person name="Shivani Y."/>
            <person name="Subhash Y."/>
            <person name="Tushar L."/>
            <person name="Sasikala C."/>
            <person name="Ramana C.V."/>
        </authorList>
    </citation>
    <scope>NUCLEOTIDE SEQUENCE [LARGE SCALE GENOMIC DNA]</scope>
    <source>
        <strain evidence="16 17">JC230</strain>
    </source>
</reference>
<evidence type="ECO:0000256" key="3">
    <source>
        <dbReference type="ARBA" id="ARBA00022618"/>
    </source>
</evidence>
<dbReference type="SUPFAM" id="SSF53623">
    <property type="entry name" value="MurD-like peptide ligases, catalytic domain"/>
    <property type="match status" value="1"/>
</dbReference>
<feature type="domain" description="Mur ligase central" evidence="15">
    <location>
        <begin position="124"/>
        <end position="358"/>
    </location>
</feature>
<evidence type="ECO:0000313" key="16">
    <source>
        <dbReference type="EMBL" id="KGE73147.1"/>
    </source>
</evidence>
<accession>A0A098R335</accession>
<name>A0A098R335_9SPIO</name>
<dbReference type="Gene3D" id="3.40.1390.10">
    <property type="entry name" value="MurE/MurF, N-terminal domain"/>
    <property type="match status" value="1"/>
</dbReference>
<feature type="binding site" evidence="10">
    <location>
        <begin position="170"/>
        <end position="171"/>
    </location>
    <ligand>
        <name>UDP-N-acetyl-alpha-D-muramoyl-L-alanyl-D-glutamate</name>
        <dbReference type="ChEBI" id="CHEBI:83900"/>
    </ligand>
</feature>
<protein>
    <recommendedName>
        <fullName evidence="10">UDP-N-acetylmuramyl-tripeptide synthetase</fullName>
        <ecNumber evidence="10">6.3.2.-</ecNumber>
    </recommendedName>
    <alternativeName>
        <fullName evidence="10">UDP-MurNAc-tripeptide synthetase</fullName>
    </alternativeName>
</protein>
<sequence>MNTPRVSALFQNCNSAVFSSRANPHVTGISYDSRTVEPGFLFFAIPGVHTDGHRFIPQAINAGAAAIFHNRPQAELLDQLSSQINRARLSSVLFIQVEDVRRTMAEVSAEFYRRPQDTLSLIGVTGTDGKSTTVSLIYQLLSLLGEQAGFISTVAMGINQQLQENPLRQSTPESPEIFSLLNDMVSQGCAHAVIESTSHGLSEKTRRLHGIRFTTGVFTNISHEHLEFHGSFEQYRYDKANLFRSLGTRSRPPEPPQPADRPGSGIINAQSHHARYMAEAAGLSDPETRILFYGIHDRIPEENQDLPLSLQARVTQALPQGSWVTMAYPEAGIQQDRRLWIPLPGEFMVENTMAAVLAVHSHLAIPIGRILEEVQHLEGVKGRMRRVDEGQDFSVIIDYAHTPGSFETVFPLFRKSTEKRLLALFGSGGERDTEKRPIQGAIAGTYAEELFLTDEDPRLEDPMAIIDEIAQGARDLQTRDPRARVQHIHRIIGREAAIEQAFRSAQPGDLVVLLGKGHESSIITADGKIPWDEEAVARRILRKLMGEGT</sequence>
<evidence type="ECO:0000256" key="11">
    <source>
        <dbReference type="RuleBase" id="RU004135"/>
    </source>
</evidence>
<evidence type="ECO:0000256" key="1">
    <source>
        <dbReference type="ARBA" id="ARBA00005898"/>
    </source>
</evidence>
<dbReference type="InterPro" id="IPR036615">
    <property type="entry name" value="Mur_ligase_C_dom_sf"/>
</dbReference>
<evidence type="ECO:0000256" key="12">
    <source>
        <dbReference type="SAM" id="MobiDB-lite"/>
    </source>
</evidence>
<dbReference type="InterPro" id="IPR004101">
    <property type="entry name" value="Mur_ligase_C"/>
</dbReference>
<evidence type="ECO:0000256" key="5">
    <source>
        <dbReference type="ARBA" id="ARBA00022840"/>
    </source>
</evidence>
<feature type="region of interest" description="Disordered" evidence="12">
    <location>
        <begin position="246"/>
        <end position="267"/>
    </location>
</feature>
<evidence type="ECO:0000256" key="7">
    <source>
        <dbReference type="ARBA" id="ARBA00022984"/>
    </source>
</evidence>
<feature type="binding site" evidence="10">
    <location>
        <position position="33"/>
    </location>
    <ligand>
        <name>UDP-N-acetyl-alpha-D-muramoyl-L-alanyl-D-glutamate</name>
        <dbReference type="ChEBI" id="CHEBI:83900"/>
    </ligand>
</feature>
<dbReference type="InterPro" id="IPR013221">
    <property type="entry name" value="Mur_ligase_cen"/>
</dbReference>
<evidence type="ECO:0000256" key="2">
    <source>
        <dbReference type="ARBA" id="ARBA00022598"/>
    </source>
</evidence>
<comment type="subcellular location">
    <subcellularLocation>
        <location evidence="10 11">Cytoplasm</location>
    </subcellularLocation>
</comment>
<keyword evidence="10" id="KW-0963">Cytoplasm</keyword>
<comment type="caution">
    <text evidence="16">The sequence shown here is derived from an EMBL/GenBank/DDBJ whole genome shotgun (WGS) entry which is preliminary data.</text>
</comment>
<evidence type="ECO:0000256" key="8">
    <source>
        <dbReference type="ARBA" id="ARBA00023306"/>
    </source>
</evidence>
<proteinExistence type="inferred from homology"/>
<comment type="pathway">
    <text evidence="10 11">Cell wall biogenesis; peptidoglycan biosynthesis.</text>
</comment>
<dbReference type="NCBIfam" id="TIGR01085">
    <property type="entry name" value="murE"/>
    <property type="match status" value="1"/>
</dbReference>
<dbReference type="InterPro" id="IPR035911">
    <property type="entry name" value="MurE/MurF_N"/>
</dbReference>
<evidence type="ECO:0000256" key="9">
    <source>
        <dbReference type="ARBA" id="ARBA00023316"/>
    </source>
</evidence>
<dbReference type="Proteomes" id="UP000029692">
    <property type="component" value="Unassembled WGS sequence"/>
</dbReference>
<evidence type="ECO:0000256" key="6">
    <source>
        <dbReference type="ARBA" id="ARBA00022960"/>
    </source>
</evidence>
<keyword evidence="8 10" id="KW-0131">Cell cycle</keyword>
<keyword evidence="4 10" id="KW-0547">Nucleotide-binding</keyword>
<dbReference type="GO" id="GO:0005737">
    <property type="term" value="C:cytoplasm"/>
    <property type="evidence" value="ECO:0007669"/>
    <property type="project" value="UniProtKB-SubCell"/>
</dbReference>
<evidence type="ECO:0000259" key="13">
    <source>
        <dbReference type="Pfam" id="PF01225"/>
    </source>
</evidence>
<dbReference type="SUPFAM" id="SSF53244">
    <property type="entry name" value="MurD-like peptide ligases, peptide-binding domain"/>
    <property type="match status" value="1"/>
</dbReference>
<feature type="binding site" evidence="10">
    <location>
        <position position="197"/>
    </location>
    <ligand>
        <name>UDP-N-acetyl-alpha-D-muramoyl-L-alanyl-D-glutamate</name>
        <dbReference type="ChEBI" id="CHEBI:83900"/>
    </ligand>
</feature>
<feature type="domain" description="Mur ligase N-terminal catalytic" evidence="13">
    <location>
        <begin position="25"/>
        <end position="112"/>
    </location>
</feature>
<dbReference type="GO" id="GO:0016881">
    <property type="term" value="F:acid-amino acid ligase activity"/>
    <property type="evidence" value="ECO:0007669"/>
    <property type="project" value="UniProtKB-UniRule"/>
</dbReference>
<dbReference type="InterPro" id="IPR000713">
    <property type="entry name" value="Mur_ligase_N"/>
</dbReference>
<dbReference type="GO" id="GO:0071555">
    <property type="term" value="P:cell wall organization"/>
    <property type="evidence" value="ECO:0007669"/>
    <property type="project" value="UniProtKB-KW"/>
</dbReference>
<feature type="domain" description="Mur ligase C-terminal" evidence="14">
    <location>
        <begin position="382"/>
        <end position="517"/>
    </location>
</feature>
<keyword evidence="6 10" id="KW-0133">Cell shape</keyword>
<gene>
    <name evidence="10" type="primary">murE</name>
    <name evidence="16" type="ORF">DC28_05020</name>
</gene>
<dbReference type="EC" id="6.3.2.-" evidence="10"/>
<evidence type="ECO:0000259" key="14">
    <source>
        <dbReference type="Pfam" id="PF02875"/>
    </source>
</evidence>
<keyword evidence="3 10" id="KW-0132">Cell division</keyword>
<dbReference type="SUPFAM" id="SSF63418">
    <property type="entry name" value="MurE/MurF N-terminal domain"/>
    <property type="match status" value="1"/>
</dbReference>
<dbReference type="InterPro" id="IPR036565">
    <property type="entry name" value="Mur-like_cat_sf"/>
</dbReference>
<keyword evidence="17" id="KW-1185">Reference proteome</keyword>
<dbReference type="Pfam" id="PF01225">
    <property type="entry name" value="Mur_ligase"/>
    <property type="match status" value="1"/>
</dbReference>
<dbReference type="UniPathway" id="UPA00219"/>
<feature type="binding site" evidence="10">
    <location>
        <begin position="126"/>
        <end position="132"/>
    </location>
    <ligand>
        <name>ATP</name>
        <dbReference type="ChEBI" id="CHEBI:30616"/>
    </ligand>
</feature>
<dbReference type="GO" id="GO:0000287">
    <property type="term" value="F:magnesium ion binding"/>
    <property type="evidence" value="ECO:0007669"/>
    <property type="project" value="UniProtKB-UniRule"/>
</dbReference>
<keyword evidence="10" id="KW-0460">Magnesium</keyword>
<evidence type="ECO:0000256" key="10">
    <source>
        <dbReference type="HAMAP-Rule" id="MF_00208"/>
    </source>
</evidence>
<evidence type="ECO:0000256" key="4">
    <source>
        <dbReference type="ARBA" id="ARBA00022741"/>
    </source>
</evidence>
<dbReference type="GO" id="GO:0008360">
    <property type="term" value="P:regulation of cell shape"/>
    <property type="evidence" value="ECO:0007669"/>
    <property type="project" value="UniProtKB-KW"/>
</dbReference>
<dbReference type="OrthoDB" id="9800958at2"/>
<dbReference type="RefSeq" id="WP_037546490.1">
    <property type="nucleotide sequence ID" value="NZ_JNUP01000045.1"/>
</dbReference>
<feature type="binding site" evidence="10">
    <location>
        <position position="207"/>
    </location>
    <ligand>
        <name>UDP-N-acetyl-alpha-D-muramoyl-L-alanyl-D-glutamate</name>
        <dbReference type="ChEBI" id="CHEBI:83900"/>
    </ligand>
</feature>
<dbReference type="Gene3D" id="3.90.190.20">
    <property type="entry name" value="Mur ligase, C-terminal domain"/>
    <property type="match status" value="1"/>
</dbReference>
<keyword evidence="7 10" id="KW-0573">Peptidoglycan synthesis</keyword>
<dbReference type="PANTHER" id="PTHR23135:SF4">
    <property type="entry name" value="UDP-N-ACETYLMURAMOYL-L-ALANYL-D-GLUTAMATE--2,6-DIAMINOPIMELATE LIGASE MURE HOMOLOG, CHLOROPLASTIC"/>
    <property type="match status" value="1"/>
</dbReference>
<dbReference type="HAMAP" id="MF_00208">
    <property type="entry name" value="MurE"/>
    <property type="match status" value="1"/>
</dbReference>
<keyword evidence="5 10" id="KW-0067">ATP-binding</keyword>
<dbReference type="GO" id="GO:0005524">
    <property type="term" value="F:ATP binding"/>
    <property type="evidence" value="ECO:0007669"/>
    <property type="project" value="UniProtKB-UniRule"/>
</dbReference>
<dbReference type="AlphaFoldDB" id="A0A098R335"/>
<keyword evidence="9 10" id="KW-0961">Cell wall biogenesis/degradation</keyword>
<comment type="caution">
    <text evidence="10">Lacks conserved residue(s) required for the propagation of feature annotation.</text>
</comment>
<evidence type="ECO:0000259" key="15">
    <source>
        <dbReference type="Pfam" id="PF08245"/>
    </source>
</evidence>
<keyword evidence="2 10" id="KW-0436">Ligase</keyword>
<comment type="PTM">
    <text evidence="10">Carboxylation is probably crucial for Mg(2+) binding and, consequently, for the gamma-phosphate positioning of ATP.</text>
</comment>
<organism evidence="16 17">
    <name type="scientific">Spirochaeta lutea</name>
    <dbReference type="NCBI Taxonomy" id="1480694"/>
    <lineage>
        <taxon>Bacteria</taxon>
        <taxon>Pseudomonadati</taxon>
        <taxon>Spirochaetota</taxon>
        <taxon>Spirochaetia</taxon>
        <taxon>Spirochaetales</taxon>
        <taxon>Spirochaetaceae</taxon>
        <taxon>Spirochaeta</taxon>
    </lineage>
</organism>
<evidence type="ECO:0000313" key="17">
    <source>
        <dbReference type="Proteomes" id="UP000029692"/>
    </source>
</evidence>
<comment type="similarity">
    <text evidence="1 10">Belongs to the MurCDEF family. MurE subfamily.</text>
</comment>
<comment type="cofactor">
    <cofactor evidence="10">
        <name>Mg(2+)</name>
        <dbReference type="ChEBI" id="CHEBI:18420"/>
    </cofactor>
</comment>
<dbReference type="eggNOG" id="COG0769">
    <property type="taxonomic scope" value="Bacteria"/>
</dbReference>
<dbReference type="NCBIfam" id="NF001126">
    <property type="entry name" value="PRK00139.1-4"/>
    <property type="match status" value="1"/>
</dbReference>
<feature type="modified residue" description="N6-carboxylysine" evidence="10">
    <location>
        <position position="239"/>
    </location>
</feature>
<dbReference type="EMBL" id="JNUP01000045">
    <property type="protein sequence ID" value="KGE73147.1"/>
    <property type="molecule type" value="Genomic_DNA"/>
</dbReference>
<dbReference type="GO" id="GO:0009252">
    <property type="term" value="P:peptidoglycan biosynthetic process"/>
    <property type="evidence" value="ECO:0007669"/>
    <property type="project" value="UniProtKB-UniRule"/>
</dbReference>
<dbReference type="InterPro" id="IPR005761">
    <property type="entry name" value="UDP-N-AcMur-Glu-dNH2Pim_ligase"/>
</dbReference>
<comment type="function">
    <text evidence="10">Catalyzes the addition of an amino acid to the nucleotide precursor UDP-N-acetylmuramoyl-L-alanyl-D-glutamate (UMAG) in the biosynthesis of bacterial cell-wall peptidoglycan.</text>
</comment>
<dbReference type="Gene3D" id="3.40.1190.10">
    <property type="entry name" value="Mur-like, catalytic domain"/>
    <property type="match status" value="1"/>
</dbReference>
<dbReference type="Pfam" id="PF02875">
    <property type="entry name" value="Mur_ligase_C"/>
    <property type="match status" value="1"/>
</dbReference>
<dbReference type="STRING" id="1480694.DC28_05020"/>